<name>A0ABQ5V3A7_9PROT</name>
<evidence type="ECO:0000256" key="3">
    <source>
        <dbReference type="ARBA" id="ARBA00022691"/>
    </source>
</evidence>
<feature type="binding site" evidence="5">
    <location>
        <position position="187"/>
    </location>
    <ligand>
        <name>S-adenosyl-L-methionine</name>
        <dbReference type="ChEBI" id="CHEBI:59789"/>
    </ligand>
</feature>
<dbReference type="InterPro" id="IPR040758">
    <property type="entry name" value="PrmC_N"/>
</dbReference>
<dbReference type="InterPro" id="IPR050320">
    <property type="entry name" value="N5-glutamine_MTase"/>
</dbReference>
<feature type="binding site" evidence="5">
    <location>
        <begin position="202"/>
        <end position="205"/>
    </location>
    <ligand>
        <name>substrate</name>
    </ligand>
</feature>
<comment type="similarity">
    <text evidence="5">Belongs to the protein N5-glutamine methyltransferase family. PrmC subfamily.</text>
</comment>
<dbReference type="CDD" id="cd02440">
    <property type="entry name" value="AdoMet_MTases"/>
    <property type="match status" value="1"/>
</dbReference>
<keyword evidence="1 5" id="KW-0489">Methyltransferase</keyword>
<dbReference type="EC" id="2.1.1.297" evidence="5"/>
<dbReference type="EMBL" id="BSNJ01000005">
    <property type="protein sequence ID" value="GLQ21537.1"/>
    <property type="molecule type" value="Genomic_DNA"/>
</dbReference>
<protein>
    <recommendedName>
        <fullName evidence="5">Release factor glutamine methyltransferase</fullName>
        <shortName evidence="5">RF MTase</shortName>
        <ecNumber evidence="5">2.1.1.297</ecNumber>
    </recommendedName>
    <alternativeName>
        <fullName evidence="5">N5-glutamine methyltransferase PrmC</fullName>
    </alternativeName>
    <alternativeName>
        <fullName evidence="5">Protein-(glutamine-N5) MTase PrmC</fullName>
    </alternativeName>
    <alternativeName>
        <fullName evidence="5">Protein-glutamine N-methyltransferase PrmC</fullName>
    </alternativeName>
</protein>
<feature type="domain" description="Methyltransferase small" evidence="6">
    <location>
        <begin position="120"/>
        <end position="210"/>
    </location>
</feature>
<evidence type="ECO:0000256" key="5">
    <source>
        <dbReference type="HAMAP-Rule" id="MF_02126"/>
    </source>
</evidence>
<comment type="function">
    <text evidence="5">Methylates the class 1 translation termination release factors RF1/PrfA and RF2/PrfB on the glutamine residue of the universally conserved GGQ motif.</text>
</comment>
<dbReference type="InterPro" id="IPR007848">
    <property type="entry name" value="Small_mtfrase_dom"/>
</dbReference>
<feature type="binding site" evidence="5">
    <location>
        <position position="158"/>
    </location>
    <ligand>
        <name>S-adenosyl-L-methionine</name>
        <dbReference type="ChEBI" id="CHEBI:59789"/>
    </ligand>
</feature>
<feature type="domain" description="Release factor glutamine methyltransferase N-terminal" evidence="7">
    <location>
        <begin position="24"/>
        <end position="91"/>
    </location>
</feature>
<feature type="binding site" evidence="5">
    <location>
        <begin position="135"/>
        <end position="139"/>
    </location>
    <ligand>
        <name>S-adenosyl-L-methionine</name>
        <dbReference type="ChEBI" id="CHEBI:59789"/>
    </ligand>
</feature>
<dbReference type="GO" id="GO:0008168">
    <property type="term" value="F:methyltransferase activity"/>
    <property type="evidence" value="ECO:0007669"/>
    <property type="project" value="UniProtKB-KW"/>
</dbReference>
<evidence type="ECO:0000313" key="9">
    <source>
        <dbReference type="Proteomes" id="UP001161390"/>
    </source>
</evidence>
<keyword evidence="3 5" id="KW-0949">S-adenosyl-L-methionine</keyword>
<evidence type="ECO:0000256" key="1">
    <source>
        <dbReference type="ARBA" id="ARBA00022603"/>
    </source>
</evidence>
<gene>
    <name evidence="5 8" type="primary">prmC</name>
    <name evidence="8" type="ORF">GCM10007854_24920</name>
</gene>
<dbReference type="InterPro" id="IPR004556">
    <property type="entry name" value="HemK-like"/>
</dbReference>
<dbReference type="SUPFAM" id="SSF53335">
    <property type="entry name" value="S-adenosyl-L-methionine-dependent methyltransferases"/>
    <property type="match status" value="1"/>
</dbReference>
<dbReference type="Proteomes" id="UP001161390">
    <property type="component" value="Unassembled WGS sequence"/>
</dbReference>
<dbReference type="Gene3D" id="3.40.50.150">
    <property type="entry name" value="Vaccinia Virus protein VP39"/>
    <property type="match status" value="1"/>
</dbReference>
<dbReference type="Pfam" id="PF17827">
    <property type="entry name" value="PrmC_N"/>
    <property type="match status" value="1"/>
</dbReference>
<evidence type="ECO:0000313" key="8">
    <source>
        <dbReference type="EMBL" id="GLQ21537.1"/>
    </source>
</evidence>
<dbReference type="PROSITE" id="PS00092">
    <property type="entry name" value="N6_MTASE"/>
    <property type="match status" value="1"/>
</dbReference>
<reference evidence="8" key="2">
    <citation type="submission" date="2023-01" db="EMBL/GenBank/DDBJ databases">
        <title>Draft genome sequence of Algimonas porphyrae strain NBRC 108216.</title>
        <authorList>
            <person name="Sun Q."/>
            <person name="Mori K."/>
        </authorList>
    </citation>
    <scope>NUCLEOTIDE SEQUENCE</scope>
    <source>
        <strain evidence="8">NBRC 108216</strain>
    </source>
</reference>
<dbReference type="InterPro" id="IPR029063">
    <property type="entry name" value="SAM-dependent_MTases_sf"/>
</dbReference>
<dbReference type="RefSeq" id="WP_284373191.1">
    <property type="nucleotide sequence ID" value="NZ_BSNJ01000005.1"/>
</dbReference>
<sequence>MTVPIDHPLTFNFDSGLNYRSAKRAMTRRFAEAGLPFADEDALDLLLGLVGLTQTDYILRGADPLGDAELAALQAATERRLKGEPVDRILGWRDFYGRRFAIDNVLSPRGDTEVLLLAALGAIRDISAPRLLDLGTGSGALAISILCERPDATLMATDREPAALLTAARNAASHGVSDRLTLIQSDWFAEIPPSRFDAVLSNPPYISTAAMAGLAREVAAHDPETALHGGPDGLAPYRIIIPSAADALVPGGWLGVEIGFDQGQAVAALFSEAGFERVCVCPDPAGQDRIVHGWRGDMARHSSQSSTRAEKGL</sequence>
<comment type="catalytic activity">
    <reaction evidence="4 5">
        <text>L-glutaminyl-[peptide chain release factor] + S-adenosyl-L-methionine = N(5)-methyl-L-glutaminyl-[peptide chain release factor] + S-adenosyl-L-homocysteine + H(+)</text>
        <dbReference type="Rhea" id="RHEA:42896"/>
        <dbReference type="Rhea" id="RHEA-COMP:10271"/>
        <dbReference type="Rhea" id="RHEA-COMP:10272"/>
        <dbReference type="ChEBI" id="CHEBI:15378"/>
        <dbReference type="ChEBI" id="CHEBI:30011"/>
        <dbReference type="ChEBI" id="CHEBI:57856"/>
        <dbReference type="ChEBI" id="CHEBI:59789"/>
        <dbReference type="ChEBI" id="CHEBI:61891"/>
        <dbReference type="EC" id="2.1.1.297"/>
    </reaction>
</comment>
<proteinExistence type="inferred from homology"/>
<dbReference type="PANTHER" id="PTHR18895:SF74">
    <property type="entry name" value="MTRF1L RELEASE FACTOR GLUTAMINE METHYLTRANSFERASE"/>
    <property type="match status" value="1"/>
</dbReference>
<dbReference type="NCBIfam" id="TIGR00536">
    <property type="entry name" value="hemK_fam"/>
    <property type="match status" value="1"/>
</dbReference>
<comment type="caution">
    <text evidence="8">The sequence shown here is derived from an EMBL/GenBank/DDBJ whole genome shotgun (WGS) entry which is preliminary data.</text>
</comment>
<dbReference type="HAMAP" id="MF_02126">
    <property type="entry name" value="RF_methyltr_PrmC"/>
    <property type="match status" value="1"/>
</dbReference>
<evidence type="ECO:0000259" key="7">
    <source>
        <dbReference type="Pfam" id="PF17827"/>
    </source>
</evidence>
<organism evidence="8 9">
    <name type="scientific">Algimonas porphyrae</name>
    <dbReference type="NCBI Taxonomy" id="1128113"/>
    <lineage>
        <taxon>Bacteria</taxon>
        <taxon>Pseudomonadati</taxon>
        <taxon>Pseudomonadota</taxon>
        <taxon>Alphaproteobacteria</taxon>
        <taxon>Maricaulales</taxon>
        <taxon>Robiginitomaculaceae</taxon>
        <taxon>Algimonas</taxon>
    </lineage>
</organism>
<dbReference type="Pfam" id="PF05175">
    <property type="entry name" value="MTS"/>
    <property type="match status" value="1"/>
</dbReference>
<dbReference type="GO" id="GO:0032259">
    <property type="term" value="P:methylation"/>
    <property type="evidence" value="ECO:0007669"/>
    <property type="project" value="UniProtKB-KW"/>
</dbReference>
<dbReference type="InterPro" id="IPR002052">
    <property type="entry name" value="DNA_methylase_N6_adenine_CS"/>
</dbReference>
<reference evidence="8" key="1">
    <citation type="journal article" date="2014" name="Int. J. Syst. Evol. Microbiol.">
        <title>Complete genome of a new Firmicutes species belonging to the dominant human colonic microbiota ('Ruminococcus bicirculans') reveals two chromosomes and a selective capacity to utilize plant glucans.</title>
        <authorList>
            <consortium name="NISC Comparative Sequencing Program"/>
            <person name="Wegmann U."/>
            <person name="Louis P."/>
            <person name="Goesmann A."/>
            <person name="Henrissat B."/>
            <person name="Duncan S.H."/>
            <person name="Flint H.J."/>
        </authorList>
    </citation>
    <scope>NUCLEOTIDE SEQUENCE</scope>
    <source>
        <strain evidence="8">NBRC 108216</strain>
    </source>
</reference>
<accession>A0ABQ5V3A7</accession>
<evidence type="ECO:0000256" key="4">
    <source>
        <dbReference type="ARBA" id="ARBA00048391"/>
    </source>
</evidence>
<dbReference type="NCBIfam" id="TIGR03534">
    <property type="entry name" value="RF_mod_PrmC"/>
    <property type="match status" value="1"/>
</dbReference>
<feature type="binding site" evidence="5">
    <location>
        <position position="202"/>
    </location>
    <ligand>
        <name>S-adenosyl-L-methionine</name>
        <dbReference type="ChEBI" id="CHEBI:59789"/>
    </ligand>
</feature>
<dbReference type="InterPro" id="IPR019874">
    <property type="entry name" value="RF_methyltr_PrmC"/>
</dbReference>
<dbReference type="PANTHER" id="PTHR18895">
    <property type="entry name" value="HEMK METHYLTRANSFERASE"/>
    <property type="match status" value="1"/>
</dbReference>
<keyword evidence="2 5" id="KW-0808">Transferase</keyword>
<dbReference type="Gene3D" id="1.10.8.10">
    <property type="entry name" value="DNA helicase RuvA subunit, C-terminal domain"/>
    <property type="match status" value="1"/>
</dbReference>
<evidence type="ECO:0000256" key="2">
    <source>
        <dbReference type="ARBA" id="ARBA00022679"/>
    </source>
</evidence>
<evidence type="ECO:0000259" key="6">
    <source>
        <dbReference type="Pfam" id="PF05175"/>
    </source>
</evidence>
<keyword evidence="9" id="KW-1185">Reference proteome</keyword>